<feature type="compositionally biased region" description="Low complexity" evidence="1">
    <location>
        <begin position="477"/>
        <end position="486"/>
    </location>
</feature>
<feature type="region of interest" description="Disordered" evidence="1">
    <location>
        <begin position="464"/>
        <end position="588"/>
    </location>
</feature>
<dbReference type="GO" id="GO:0004672">
    <property type="term" value="F:protein kinase activity"/>
    <property type="evidence" value="ECO:0007669"/>
    <property type="project" value="InterPro"/>
</dbReference>
<dbReference type="OrthoDB" id="2754125at2759"/>
<dbReference type="InterPro" id="IPR011009">
    <property type="entry name" value="Kinase-like_dom_sf"/>
</dbReference>
<dbReference type="AlphaFoldDB" id="K5VYD3"/>
<dbReference type="PROSITE" id="PS00109">
    <property type="entry name" value="PROTEIN_KINASE_TYR"/>
    <property type="match status" value="1"/>
</dbReference>
<feature type="compositionally biased region" description="Basic and acidic residues" evidence="1">
    <location>
        <begin position="413"/>
        <end position="424"/>
    </location>
</feature>
<dbReference type="GeneID" id="18910974"/>
<protein>
    <recommendedName>
        <fullName evidence="2">Fungal-type protein kinase domain-containing protein</fullName>
    </recommendedName>
</protein>
<organism evidence="3 4">
    <name type="scientific">Phanerochaete carnosa (strain HHB-10118-sp)</name>
    <name type="common">White-rot fungus</name>
    <name type="synonym">Peniophora carnosa</name>
    <dbReference type="NCBI Taxonomy" id="650164"/>
    <lineage>
        <taxon>Eukaryota</taxon>
        <taxon>Fungi</taxon>
        <taxon>Dikarya</taxon>
        <taxon>Basidiomycota</taxon>
        <taxon>Agaricomycotina</taxon>
        <taxon>Agaricomycetes</taxon>
        <taxon>Polyporales</taxon>
        <taxon>Phanerochaetaceae</taxon>
        <taxon>Phanerochaete</taxon>
    </lineage>
</organism>
<dbReference type="KEGG" id="pco:PHACADRAFT_194191"/>
<accession>K5VYD3</accession>
<reference evidence="3 4" key="1">
    <citation type="journal article" date="2012" name="BMC Genomics">
        <title>Comparative genomics of the white-rot fungi, Phanerochaete carnosa and P. chrysosporium, to elucidate the genetic basis of the distinct wood types they colonize.</title>
        <authorList>
            <person name="Suzuki H."/>
            <person name="MacDonald J."/>
            <person name="Syed K."/>
            <person name="Salamov A."/>
            <person name="Hori C."/>
            <person name="Aerts A."/>
            <person name="Henrissat B."/>
            <person name="Wiebenga A."/>
            <person name="vanKuyk P.A."/>
            <person name="Barry K."/>
            <person name="Lindquist E."/>
            <person name="LaButti K."/>
            <person name="Lapidus A."/>
            <person name="Lucas S."/>
            <person name="Coutinho P."/>
            <person name="Gong Y."/>
            <person name="Samejima M."/>
            <person name="Mahadevan R."/>
            <person name="Abou-Zaid M."/>
            <person name="de Vries R.P."/>
            <person name="Igarashi K."/>
            <person name="Yadav J.S."/>
            <person name="Grigoriev I.V."/>
            <person name="Master E.R."/>
        </authorList>
    </citation>
    <scope>NUCLEOTIDE SEQUENCE [LARGE SCALE GENOMIC DNA]</scope>
    <source>
        <strain evidence="3 4">HHB-10118-sp</strain>
    </source>
</reference>
<feature type="compositionally biased region" description="Basic and acidic residues" evidence="1">
    <location>
        <begin position="579"/>
        <end position="588"/>
    </location>
</feature>
<dbReference type="SUPFAM" id="SSF56112">
    <property type="entry name" value="Protein kinase-like (PK-like)"/>
    <property type="match status" value="1"/>
</dbReference>
<feature type="domain" description="Fungal-type protein kinase" evidence="2">
    <location>
        <begin position="39"/>
        <end position="170"/>
    </location>
</feature>
<evidence type="ECO:0000256" key="1">
    <source>
        <dbReference type="SAM" id="MobiDB-lite"/>
    </source>
</evidence>
<evidence type="ECO:0000313" key="4">
    <source>
        <dbReference type="Proteomes" id="UP000008370"/>
    </source>
</evidence>
<keyword evidence="4" id="KW-1185">Reference proteome</keyword>
<dbReference type="InParanoid" id="K5VYD3"/>
<dbReference type="EMBL" id="JH930471">
    <property type="protein sequence ID" value="EKM56598.1"/>
    <property type="molecule type" value="Genomic_DNA"/>
</dbReference>
<feature type="compositionally biased region" description="Basic residues" evidence="1">
    <location>
        <begin position="516"/>
        <end position="526"/>
    </location>
</feature>
<feature type="region of interest" description="Disordered" evidence="1">
    <location>
        <begin position="403"/>
        <end position="445"/>
    </location>
</feature>
<dbReference type="Pfam" id="PF17667">
    <property type="entry name" value="Pkinase_fungal"/>
    <property type="match status" value="1"/>
</dbReference>
<feature type="compositionally biased region" description="Basic and acidic residues" evidence="1">
    <location>
        <begin position="498"/>
        <end position="512"/>
    </location>
</feature>
<dbReference type="Gene3D" id="1.10.510.10">
    <property type="entry name" value="Transferase(Phosphotransferase) domain 1"/>
    <property type="match status" value="1"/>
</dbReference>
<sequence>MQLEAYIRLHQHKVPYIATPIAGGDVDGQCTISQKYMTHLSEEWRPSKRVHIRLVTKEVGRLLETYKDSVELLEVCTCAYVAHKRAWENANILHRDVSVGNIMIDSETGEGFLNDWDLCKYREDMAVNRAASEPSGVSGTWAFKSALALRYPRKPPELADDLESFIHVITFFGYRFHHHELSSEPTDDTEDACVTANANNPELMGLISVFFYHQKKVCNGYYKGGGLKYHFILSGKPPVAFEPLKNGQRSLIETFLFRAYKLLQEHYWSLDESEYEEYAVQEGDCAALDEVDIPLPGGAPPRVSGMLEPPTGPYKMLWGDLASDIKENNGAFWTESLLQKPTCPFDDPQPVLGDHKKLGMLFLRFAVDERGNSVDLDSFRNDKRFDQFLSWKMICYLNRKGKTGQWKGNSSEEESKLKRKRDLEDTGDDDEAATPAKRHATIRTDGPITRALEKAEKEAAQAKVVAQQQSALPRLPTAQRQAASRRATTDAKTAPTRKSADSRPKKEADDSLKTSSKAKKAAKSQRTKAAVKTSASRKAQAMRKPSDPRRPATLTTGAAKKATVTASKTKAVSPPAPTRRSERLARKT</sequence>
<proteinExistence type="predicted"/>
<name>K5VYD3_PHACS</name>
<dbReference type="HOGENOM" id="CLU_008979_0_0_1"/>
<dbReference type="PANTHER" id="PTHR38248:SF2">
    <property type="entry name" value="FUNK1 11"/>
    <property type="match status" value="1"/>
</dbReference>
<evidence type="ECO:0000259" key="2">
    <source>
        <dbReference type="Pfam" id="PF17667"/>
    </source>
</evidence>
<dbReference type="InterPro" id="IPR040976">
    <property type="entry name" value="Pkinase_fungal"/>
</dbReference>
<evidence type="ECO:0000313" key="3">
    <source>
        <dbReference type="EMBL" id="EKM56598.1"/>
    </source>
</evidence>
<gene>
    <name evidence="3" type="ORF">PHACADRAFT_194191</name>
</gene>
<dbReference type="RefSeq" id="XP_007394441.1">
    <property type="nucleotide sequence ID" value="XM_007394379.1"/>
</dbReference>
<feature type="compositionally biased region" description="Low complexity" evidence="1">
    <location>
        <begin position="552"/>
        <end position="571"/>
    </location>
</feature>
<dbReference type="InterPro" id="IPR008266">
    <property type="entry name" value="Tyr_kinase_AS"/>
</dbReference>
<dbReference type="Proteomes" id="UP000008370">
    <property type="component" value="Unassembled WGS sequence"/>
</dbReference>
<dbReference type="PANTHER" id="PTHR38248">
    <property type="entry name" value="FUNK1 6"/>
    <property type="match status" value="1"/>
</dbReference>